<sequence length="72" mass="8150">MVHCIVDKTGPGEDKPMTHWSVSTGLCTSSTTREDDGRAWNKTKESTVDPHRPERLHHYRLSSLHRSGHLAD</sequence>
<dbReference type="AlphaFoldDB" id="A0A0D3FAU4"/>
<accession>A0A0D3FAU4</accession>
<feature type="region of interest" description="Disordered" evidence="1">
    <location>
        <begin position="1"/>
        <end position="22"/>
    </location>
</feature>
<protein>
    <submittedName>
        <fullName evidence="2">Uncharacterized protein</fullName>
    </submittedName>
</protein>
<keyword evidence="3" id="KW-1185">Reference proteome</keyword>
<evidence type="ECO:0000313" key="2">
    <source>
        <dbReference type="EnsemblPlants" id="OBART02G33570.1"/>
    </source>
</evidence>
<proteinExistence type="predicted"/>
<dbReference type="PaxDb" id="65489-OBART02G33570.1"/>
<dbReference type="Proteomes" id="UP000026960">
    <property type="component" value="Chromosome 2"/>
</dbReference>
<reference evidence="2" key="2">
    <citation type="submission" date="2015-03" db="UniProtKB">
        <authorList>
            <consortium name="EnsemblPlants"/>
        </authorList>
    </citation>
    <scope>IDENTIFICATION</scope>
</reference>
<dbReference type="EnsemblPlants" id="OBART02G33570.1">
    <property type="protein sequence ID" value="OBART02G33570.1"/>
    <property type="gene ID" value="OBART02G33570"/>
</dbReference>
<evidence type="ECO:0000313" key="3">
    <source>
        <dbReference type="Proteomes" id="UP000026960"/>
    </source>
</evidence>
<dbReference type="HOGENOM" id="CLU_2726149_0_0_1"/>
<feature type="compositionally biased region" description="Basic and acidic residues" evidence="1">
    <location>
        <begin position="32"/>
        <end position="50"/>
    </location>
</feature>
<evidence type="ECO:0000256" key="1">
    <source>
        <dbReference type="SAM" id="MobiDB-lite"/>
    </source>
</evidence>
<reference evidence="2" key="1">
    <citation type="journal article" date="2009" name="Rice">
        <title>De Novo Next Generation Sequencing of Plant Genomes.</title>
        <authorList>
            <person name="Rounsley S."/>
            <person name="Marri P.R."/>
            <person name="Yu Y."/>
            <person name="He R."/>
            <person name="Sisneros N."/>
            <person name="Goicoechea J.L."/>
            <person name="Lee S.J."/>
            <person name="Angelova A."/>
            <person name="Kudrna D."/>
            <person name="Luo M."/>
            <person name="Affourtit J."/>
            <person name="Desany B."/>
            <person name="Knight J."/>
            <person name="Niazi F."/>
            <person name="Egholm M."/>
            <person name="Wing R.A."/>
        </authorList>
    </citation>
    <scope>NUCLEOTIDE SEQUENCE [LARGE SCALE GENOMIC DNA]</scope>
    <source>
        <strain evidence="2">cv. IRGC 105608</strain>
    </source>
</reference>
<name>A0A0D3FAU4_9ORYZ</name>
<organism evidence="2">
    <name type="scientific">Oryza barthii</name>
    <dbReference type="NCBI Taxonomy" id="65489"/>
    <lineage>
        <taxon>Eukaryota</taxon>
        <taxon>Viridiplantae</taxon>
        <taxon>Streptophyta</taxon>
        <taxon>Embryophyta</taxon>
        <taxon>Tracheophyta</taxon>
        <taxon>Spermatophyta</taxon>
        <taxon>Magnoliopsida</taxon>
        <taxon>Liliopsida</taxon>
        <taxon>Poales</taxon>
        <taxon>Poaceae</taxon>
        <taxon>BOP clade</taxon>
        <taxon>Oryzoideae</taxon>
        <taxon>Oryzeae</taxon>
        <taxon>Oryzinae</taxon>
        <taxon>Oryza</taxon>
    </lineage>
</organism>
<dbReference type="Gramene" id="OBART02G33570.1">
    <property type="protein sequence ID" value="OBART02G33570.1"/>
    <property type="gene ID" value="OBART02G33570"/>
</dbReference>
<feature type="region of interest" description="Disordered" evidence="1">
    <location>
        <begin position="31"/>
        <end position="50"/>
    </location>
</feature>